<evidence type="ECO:0000313" key="1">
    <source>
        <dbReference type="EMBL" id="MEA5429295.1"/>
    </source>
</evidence>
<dbReference type="EMBL" id="JAYGIM010000019">
    <property type="protein sequence ID" value="MEA5429295.1"/>
    <property type="molecule type" value="Genomic_DNA"/>
</dbReference>
<evidence type="ECO:0000313" key="2">
    <source>
        <dbReference type="Proteomes" id="UP001302222"/>
    </source>
</evidence>
<dbReference type="Proteomes" id="UP001302222">
    <property type="component" value="Unassembled WGS sequence"/>
</dbReference>
<name>A0ABU5SPU4_9BACT</name>
<dbReference type="Gene3D" id="3.90.280.10">
    <property type="entry name" value="PEBP-like"/>
    <property type="match status" value="1"/>
</dbReference>
<gene>
    <name evidence="1" type="ORF">VB798_22070</name>
</gene>
<sequence>MKHLVITLIITVFMTNISESQTFTLRSNDLGGQITNRQLGNAMGCKGDNISPELHWENAPKETQAFAISVYDMDAPTGSGFWHWMVYNIPASITLLKSDAGNFSGQDLPQGAANGNNDAGAPGYVGPCPPVGEVHRYIITVFALKAPIQLEKNASPALTGMVINMNTIAKASLLVYGQQ</sequence>
<dbReference type="CDD" id="cd00865">
    <property type="entry name" value="PEBP_bact_arch"/>
    <property type="match status" value="1"/>
</dbReference>
<dbReference type="InterPro" id="IPR008914">
    <property type="entry name" value="PEBP"/>
</dbReference>
<dbReference type="RefSeq" id="WP_323689417.1">
    <property type="nucleotide sequence ID" value="NZ_JAYGIM010000019.1"/>
</dbReference>
<protein>
    <submittedName>
        <fullName evidence="1">YbhB/YbcL family Raf kinase inhibitor-like protein</fullName>
    </submittedName>
</protein>
<dbReference type="NCBIfam" id="TIGR00481">
    <property type="entry name" value="YbhB/YbcL family Raf kinase inhibitor-like protein"/>
    <property type="match status" value="1"/>
</dbReference>
<dbReference type="PANTHER" id="PTHR30289:SF1">
    <property type="entry name" value="PEBP (PHOSPHATIDYLETHANOLAMINE-BINDING PROTEIN) FAMILY PROTEIN"/>
    <property type="match status" value="1"/>
</dbReference>
<reference evidence="1 2" key="1">
    <citation type="submission" date="2023-12" db="EMBL/GenBank/DDBJ databases">
        <title>Novel species of the genus Arcicella isolated from rivers.</title>
        <authorList>
            <person name="Lu H."/>
        </authorList>
    </citation>
    <scope>NUCLEOTIDE SEQUENCE [LARGE SCALE GENOMIC DNA]</scope>
    <source>
        <strain evidence="1 2">DC25W</strain>
    </source>
</reference>
<dbReference type="SUPFAM" id="SSF49777">
    <property type="entry name" value="PEBP-like"/>
    <property type="match status" value="1"/>
</dbReference>
<organism evidence="1 2">
    <name type="scientific">Arcicella lustrica</name>
    <dbReference type="NCBI Taxonomy" id="2984196"/>
    <lineage>
        <taxon>Bacteria</taxon>
        <taxon>Pseudomonadati</taxon>
        <taxon>Bacteroidota</taxon>
        <taxon>Cytophagia</taxon>
        <taxon>Cytophagales</taxon>
        <taxon>Flectobacillaceae</taxon>
        <taxon>Arcicella</taxon>
    </lineage>
</organism>
<comment type="caution">
    <text evidence="1">The sequence shown here is derived from an EMBL/GenBank/DDBJ whole genome shotgun (WGS) entry which is preliminary data.</text>
</comment>
<keyword evidence="2" id="KW-1185">Reference proteome</keyword>
<dbReference type="Pfam" id="PF01161">
    <property type="entry name" value="PBP"/>
    <property type="match status" value="1"/>
</dbReference>
<keyword evidence="1" id="KW-0649">Protein kinase inhibitor</keyword>
<dbReference type="InterPro" id="IPR036610">
    <property type="entry name" value="PEBP-like_sf"/>
</dbReference>
<accession>A0ABU5SPU4</accession>
<dbReference type="InterPro" id="IPR005247">
    <property type="entry name" value="YbhB_YbcL/LppC-like"/>
</dbReference>
<dbReference type="GO" id="GO:0004860">
    <property type="term" value="F:protein kinase inhibitor activity"/>
    <property type="evidence" value="ECO:0007669"/>
    <property type="project" value="UniProtKB-KW"/>
</dbReference>
<proteinExistence type="predicted"/>
<dbReference type="PANTHER" id="PTHR30289">
    <property type="entry name" value="UNCHARACTERIZED PROTEIN YBCL-RELATED"/>
    <property type="match status" value="1"/>
</dbReference>